<dbReference type="VEuPathDB" id="TriTrypDB:TcIL3000.11.3200"/>
<protein>
    <submittedName>
        <fullName evidence="1">Uncharacterized protein TCIL3000_11_3200</fullName>
    </submittedName>
</protein>
<organism evidence="1">
    <name type="scientific">Trypanosoma congolense (strain IL3000)</name>
    <dbReference type="NCBI Taxonomy" id="1068625"/>
    <lineage>
        <taxon>Eukaryota</taxon>
        <taxon>Discoba</taxon>
        <taxon>Euglenozoa</taxon>
        <taxon>Kinetoplastea</taxon>
        <taxon>Metakinetoplastina</taxon>
        <taxon>Trypanosomatida</taxon>
        <taxon>Trypanosomatidae</taxon>
        <taxon>Trypanosoma</taxon>
        <taxon>Nannomonas</taxon>
    </lineage>
</organism>
<gene>
    <name evidence="1" type="ORF">TCIL3000_11_3200</name>
</gene>
<dbReference type="EMBL" id="HE575324">
    <property type="protein sequence ID" value="CCC94922.1"/>
    <property type="molecule type" value="Genomic_DNA"/>
</dbReference>
<dbReference type="AlphaFoldDB" id="G0UZV3"/>
<sequence length="212" mass="23820">MNGFQARSYEKERKEERTVRKHGMCCTFSARAGLRGKKFDALRLMKCGTFRHCPVQGPSPLGAGFILRIYHRITVSAYDGITRGTHGFFYRAAEHVEAYRSGRVRLCKVSFNGYVVTTTWLTTGNHRNEISYKWCFFCYYVARTRGASDVTRRKGDHSSSGGGGGTRVGQHVGRRLDGNHYLASLGARLAPGMYSVVTLFTREWEPAGDPCE</sequence>
<name>G0UZV3_TRYCI</name>
<reference evidence="1" key="1">
    <citation type="journal article" date="2012" name="Proc. Natl. Acad. Sci. U.S.A.">
        <title>Antigenic diversity is generated by distinct evolutionary mechanisms in African trypanosome species.</title>
        <authorList>
            <person name="Jackson A.P."/>
            <person name="Berry A."/>
            <person name="Aslett M."/>
            <person name="Allison H.C."/>
            <person name="Burton P."/>
            <person name="Vavrova-Anderson J."/>
            <person name="Brown R."/>
            <person name="Browne H."/>
            <person name="Corton N."/>
            <person name="Hauser H."/>
            <person name="Gamble J."/>
            <person name="Gilderthorp R."/>
            <person name="Marcello L."/>
            <person name="McQuillan J."/>
            <person name="Otto T.D."/>
            <person name="Quail M.A."/>
            <person name="Sanders M.J."/>
            <person name="van Tonder A."/>
            <person name="Ginger M.L."/>
            <person name="Field M.C."/>
            <person name="Barry J.D."/>
            <person name="Hertz-Fowler C."/>
            <person name="Berriman M."/>
        </authorList>
    </citation>
    <scope>NUCLEOTIDE SEQUENCE</scope>
    <source>
        <strain evidence="1">IL3000</strain>
    </source>
</reference>
<evidence type="ECO:0000313" key="1">
    <source>
        <dbReference type="EMBL" id="CCC94922.1"/>
    </source>
</evidence>
<accession>G0UZV3</accession>
<proteinExistence type="predicted"/>